<dbReference type="Pfam" id="PF07209">
    <property type="entry name" value="DUF1415"/>
    <property type="match status" value="1"/>
</dbReference>
<dbReference type="Proteomes" id="UP000431684">
    <property type="component" value="Unassembled WGS sequence"/>
</dbReference>
<evidence type="ECO:0000313" key="2">
    <source>
        <dbReference type="Proteomes" id="UP000431684"/>
    </source>
</evidence>
<dbReference type="OrthoDB" id="277390at2"/>
<dbReference type="RefSeq" id="WP_155707657.1">
    <property type="nucleotide sequence ID" value="NZ_BMWU01000003.1"/>
</dbReference>
<accession>A0A6I3XIT2</accession>
<name>A0A6I3XIT2_9BURK</name>
<proteinExistence type="predicted"/>
<dbReference type="EMBL" id="WNWM01000002">
    <property type="protein sequence ID" value="MUI11605.1"/>
    <property type="molecule type" value="Genomic_DNA"/>
</dbReference>
<dbReference type="InterPro" id="IPR009858">
    <property type="entry name" value="DUF1415"/>
</dbReference>
<sequence length="190" mass="21189">MSNETNKADIDHPGAIAATEAWLEKAVIGLNLCPFAKAVHVKGQIRYVVSDAATPEELLETLMNELQLLSDTPAEEVDTTLIIHPHVLTDFEDYNEFLDVADAALEDMGLEGELQVASFHPDYQFADTHKNDIGNFTNRSPYPTLHLLREESVERAVEAFPEAEAIFDRNIETMEALGHEGWDKLFPKGP</sequence>
<gene>
    <name evidence="1" type="ORF">GJV26_03775</name>
</gene>
<keyword evidence="2" id="KW-1185">Reference proteome</keyword>
<protein>
    <submittedName>
        <fullName evidence="1">DUF1415 family protein</fullName>
    </submittedName>
</protein>
<organism evidence="1 2">
    <name type="scientific">Pseudoduganella dura</name>
    <dbReference type="NCBI Taxonomy" id="321982"/>
    <lineage>
        <taxon>Bacteria</taxon>
        <taxon>Pseudomonadati</taxon>
        <taxon>Pseudomonadota</taxon>
        <taxon>Betaproteobacteria</taxon>
        <taxon>Burkholderiales</taxon>
        <taxon>Oxalobacteraceae</taxon>
        <taxon>Telluria group</taxon>
        <taxon>Pseudoduganella</taxon>
    </lineage>
</organism>
<comment type="caution">
    <text evidence="1">The sequence shown here is derived from an EMBL/GenBank/DDBJ whole genome shotgun (WGS) entry which is preliminary data.</text>
</comment>
<evidence type="ECO:0000313" key="1">
    <source>
        <dbReference type="EMBL" id="MUI11605.1"/>
    </source>
</evidence>
<reference evidence="1 2" key="1">
    <citation type="submission" date="2019-11" db="EMBL/GenBank/DDBJ databases">
        <title>Draft Genome Sequences of Six Type Strains of the Genus Massilia.</title>
        <authorList>
            <person name="Miess H."/>
            <person name="Frediansyah A."/>
            <person name="Goeker M."/>
            <person name="Gross H."/>
        </authorList>
    </citation>
    <scope>NUCLEOTIDE SEQUENCE [LARGE SCALE GENOMIC DNA]</scope>
    <source>
        <strain evidence="1 2">DSM 17513</strain>
    </source>
</reference>
<dbReference type="AlphaFoldDB" id="A0A6I3XIT2"/>